<name>A0A439CNL1_9PEZI</name>
<keyword evidence="3" id="KW-1185">Reference proteome</keyword>
<feature type="region of interest" description="Disordered" evidence="1">
    <location>
        <begin position="45"/>
        <end position="103"/>
    </location>
</feature>
<comment type="caution">
    <text evidence="2">The sequence shown here is derived from an EMBL/GenBank/DDBJ whole genome shotgun (WGS) entry which is preliminary data.</text>
</comment>
<proteinExistence type="predicted"/>
<evidence type="ECO:0000313" key="3">
    <source>
        <dbReference type="Proteomes" id="UP000286045"/>
    </source>
</evidence>
<evidence type="ECO:0000256" key="1">
    <source>
        <dbReference type="SAM" id="MobiDB-lite"/>
    </source>
</evidence>
<feature type="compositionally biased region" description="Basic and acidic residues" evidence="1">
    <location>
        <begin position="81"/>
        <end position="93"/>
    </location>
</feature>
<dbReference type="Proteomes" id="UP000286045">
    <property type="component" value="Unassembled WGS sequence"/>
</dbReference>
<sequence length="581" mass="65917">MTKLAQAKTHVANAQKTPGYPSDMTEWLEADVRFKSAELVSLRKKLEPMESNFEKFQSQQQKESKRKKTASKEPQPPTKKQKTDNSHRAKESLPEQTQAQAQPPLVVEPMMNTATLDVAVPLGGCTLTPDECQYGHIERLRKQYVRPFEMFCREMDSINDTCLTGICLAMPDMPWSIAVSRLAFLTKSMLDSYGTQPTPSETRCLSIGTTVGCQHHVRYIKLTELMVIQDWRDFMRWAHHQSHVFNLCGQPSCIKLRHICLEPVDCLSSRTKCRADLDKLAKDAGLHGQSTDGAHRPCGSPGCWPSCLPWYRNANISHSVVTEYAALNSVSFGPITSSVNKELYQPINEHQLGKLVNDQSIGLIFPFQKSYGHIFVNKQGHGRMVTVDTLQSIPPMYTWEELQDIVHKVPTWAELSFNSLTNSIFWYARRRVAPSLARCSDLRIRFDTWRRYRCPFCYGFDNYLNLRDSPTEMISDFGGFVEALQHMLASHTRVPMIRKLRFLYEETRECPTICDAWKRMLREKYDVSVASLAKGEFPQAIAGLCGYVALAGHMPTEVSKDVAVGRVTAKQINGESGCTRD</sequence>
<dbReference type="AlphaFoldDB" id="A0A439CNL1"/>
<evidence type="ECO:0000313" key="2">
    <source>
        <dbReference type="EMBL" id="RWA03752.1"/>
    </source>
</evidence>
<gene>
    <name evidence="2" type="ORF">EKO27_g11353</name>
</gene>
<accession>A0A439CNL1</accession>
<protein>
    <submittedName>
        <fullName evidence="2">Uncharacterized protein</fullName>
    </submittedName>
</protein>
<reference evidence="2 3" key="1">
    <citation type="submission" date="2018-12" db="EMBL/GenBank/DDBJ databases">
        <title>Draft genome sequence of Xylaria grammica IHI A82.</title>
        <authorList>
            <person name="Buettner E."/>
            <person name="Kellner H."/>
        </authorList>
    </citation>
    <scope>NUCLEOTIDE SEQUENCE [LARGE SCALE GENOMIC DNA]</scope>
    <source>
        <strain evidence="2 3">IHI A82</strain>
    </source>
</reference>
<dbReference type="EMBL" id="RYZI01000708">
    <property type="protein sequence ID" value="RWA03752.1"/>
    <property type="molecule type" value="Genomic_DNA"/>
</dbReference>
<organism evidence="2 3">
    <name type="scientific">Xylaria grammica</name>
    <dbReference type="NCBI Taxonomy" id="363999"/>
    <lineage>
        <taxon>Eukaryota</taxon>
        <taxon>Fungi</taxon>
        <taxon>Dikarya</taxon>
        <taxon>Ascomycota</taxon>
        <taxon>Pezizomycotina</taxon>
        <taxon>Sordariomycetes</taxon>
        <taxon>Xylariomycetidae</taxon>
        <taxon>Xylariales</taxon>
        <taxon>Xylariaceae</taxon>
        <taxon>Xylaria</taxon>
    </lineage>
</organism>
<feature type="region of interest" description="Disordered" evidence="1">
    <location>
        <begin position="1"/>
        <end position="23"/>
    </location>
</feature>